<keyword evidence="2" id="KW-1185">Reference proteome</keyword>
<name>A0ACB9QYS6_9MYRT</name>
<dbReference type="Proteomes" id="UP001057402">
    <property type="component" value="Chromosome 4"/>
</dbReference>
<dbReference type="EMBL" id="CM042883">
    <property type="protein sequence ID" value="KAI4371952.1"/>
    <property type="molecule type" value="Genomic_DNA"/>
</dbReference>
<gene>
    <name evidence="1" type="ORF">MLD38_010243</name>
</gene>
<organism evidence="1 2">
    <name type="scientific">Melastoma candidum</name>
    <dbReference type="NCBI Taxonomy" id="119954"/>
    <lineage>
        <taxon>Eukaryota</taxon>
        <taxon>Viridiplantae</taxon>
        <taxon>Streptophyta</taxon>
        <taxon>Embryophyta</taxon>
        <taxon>Tracheophyta</taxon>
        <taxon>Spermatophyta</taxon>
        <taxon>Magnoliopsida</taxon>
        <taxon>eudicotyledons</taxon>
        <taxon>Gunneridae</taxon>
        <taxon>Pentapetalae</taxon>
        <taxon>rosids</taxon>
        <taxon>malvids</taxon>
        <taxon>Myrtales</taxon>
        <taxon>Melastomataceae</taxon>
        <taxon>Melastomatoideae</taxon>
        <taxon>Melastomateae</taxon>
        <taxon>Melastoma</taxon>
    </lineage>
</organism>
<comment type="caution">
    <text evidence="1">The sequence shown here is derived from an EMBL/GenBank/DDBJ whole genome shotgun (WGS) entry which is preliminary data.</text>
</comment>
<evidence type="ECO:0000313" key="2">
    <source>
        <dbReference type="Proteomes" id="UP001057402"/>
    </source>
</evidence>
<accession>A0ACB9QYS6</accession>
<sequence>MLASRVRRACSLRSVEMLHLRRLSTVNDRTPPSAAPDASSPAGPPPVRVAITETAGRGVFTTRSIGSGELIHSAEPVVCHPSVDDLPAVCYSCLKALDGSEDRRTAAGVAFCGERCMGRSKGSFEVEMGIDFSAYHDYCRSHGLKYPLLVKRLACMVLAGETRVECLDVLQPAYLPMGMIVQIEEEFALLKRAFKAAGLMDERIAFLTKNWYTGILSRIRINAFRVEIIGRSYESLLSMAAASVEAETAVGNAVYMLPSFYNHDCDPNTHIIWLESAVARLKALREIQPGEELRICYIDASLGRDARRALLYQGFGFQCNCPRCLSGD</sequence>
<reference evidence="2" key="1">
    <citation type="journal article" date="2023" name="Front. Plant Sci.">
        <title>Chromosomal-level genome assembly of Melastoma candidum provides insights into trichome evolution.</title>
        <authorList>
            <person name="Zhong Y."/>
            <person name="Wu W."/>
            <person name="Sun C."/>
            <person name="Zou P."/>
            <person name="Liu Y."/>
            <person name="Dai S."/>
            <person name="Zhou R."/>
        </authorList>
    </citation>
    <scope>NUCLEOTIDE SEQUENCE [LARGE SCALE GENOMIC DNA]</scope>
</reference>
<evidence type="ECO:0000313" key="1">
    <source>
        <dbReference type="EMBL" id="KAI4371952.1"/>
    </source>
</evidence>
<proteinExistence type="predicted"/>
<protein>
    <submittedName>
        <fullName evidence="1">Uncharacterized protein</fullName>
    </submittedName>
</protein>